<accession>A0A498KUI9</accession>
<evidence type="ECO:0008006" key="3">
    <source>
        <dbReference type="Google" id="ProtNLM"/>
    </source>
</evidence>
<gene>
    <name evidence="1" type="ORF">EAF64_14860</name>
</gene>
<organism evidence="1 2">
    <name type="scientific">Halorientalis pallida</name>
    <dbReference type="NCBI Taxonomy" id="2479928"/>
    <lineage>
        <taxon>Archaea</taxon>
        <taxon>Methanobacteriati</taxon>
        <taxon>Methanobacteriota</taxon>
        <taxon>Stenosarchaea group</taxon>
        <taxon>Halobacteria</taxon>
        <taxon>Halobacteriales</taxon>
        <taxon>Haloarculaceae</taxon>
        <taxon>Halorientalis</taxon>
    </lineage>
</organism>
<keyword evidence="2" id="KW-1185">Reference proteome</keyword>
<dbReference type="Proteomes" id="UP000289691">
    <property type="component" value="Unassembled WGS sequence"/>
</dbReference>
<evidence type="ECO:0000313" key="2">
    <source>
        <dbReference type="Proteomes" id="UP000289691"/>
    </source>
</evidence>
<sequence>MSRRTVVAVACVCLLAGCGQWTPLGSSTPEPLTTVSSDGLTGERQWLADGNVRPDVLAYTHGRTLGTTNYTMRVEQVIQRADGSRLRRSLTYREVGPGEYRGYVQYNTSVPALQEFGTVGYWHNGTHTATRFNTRLRPMREGIWRTDSPGPVSDLAYSDTLGRLLVASGANLDGSSDADPVVLSGTRTEPPRAFGVPEQLTAVGNVSGQFRVRPDGVVVDWRLTYEATFQGDRVRVRQTGQFRGIGNTVIERPPWVETASKLDT</sequence>
<dbReference type="AlphaFoldDB" id="A0A498KUI9"/>
<evidence type="ECO:0000313" key="1">
    <source>
        <dbReference type="EMBL" id="RXK47914.1"/>
    </source>
</evidence>
<reference evidence="1 2" key="1">
    <citation type="submission" date="2019-01" db="EMBL/GenBank/DDBJ databases">
        <title>Halorientalis sp. F13-25 a new haloarchaeum isolated from hypersaline water.</title>
        <authorList>
            <person name="Ana D.-V."/>
            <person name="Cristina S.-P."/>
            <person name="Antonio V."/>
        </authorList>
    </citation>
    <scope>NUCLEOTIDE SEQUENCE [LARGE SCALE GENOMIC DNA]</scope>
    <source>
        <strain evidence="1 2">F13-25</strain>
    </source>
</reference>
<name>A0A498KUI9_9EURY</name>
<comment type="caution">
    <text evidence="1">The sequence shown here is derived from an EMBL/GenBank/DDBJ whole genome shotgun (WGS) entry which is preliminary data.</text>
</comment>
<protein>
    <recommendedName>
        <fullName evidence="3">Lipoprotein</fullName>
    </recommendedName>
</protein>
<dbReference type="PROSITE" id="PS51257">
    <property type="entry name" value="PROKAR_LIPOPROTEIN"/>
    <property type="match status" value="1"/>
</dbReference>
<dbReference type="OrthoDB" id="248642at2157"/>
<dbReference type="RefSeq" id="WP_129069765.1">
    <property type="nucleotide sequence ID" value="NZ_RDFA01000005.1"/>
</dbReference>
<dbReference type="EMBL" id="RDFA01000005">
    <property type="protein sequence ID" value="RXK47914.1"/>
    <property type="molecule type" value="Genomic_DNA"/>
</dbReference>
<proteinExistence type="predicted"/>